<reference evidence="2" key="1">
    <citation type="submission" date="2022-01" db="EMBL/GenBank/DDBJ databases">
        <title>Novel bile acid biosynthetic pathways are enriched in the microbiome of centenarians.</title>
        <authorList>
            <person name="Sato Y."/>
            <person name="Atarashi K."/>
            <person name="Plichta R.D."/>
            <person name="Arai Y."/>
            <person name="Sasajima S."/>
            <person name="Kearney M.S."/>
            <person name="Suda W."/>
            <person name="Takeshita K."/>
            <person name="Sasaki T."/>
            <person name="Okamoto S."/>
            <person name="Skelly N.A."/>
            <person name="Okamura Y."/>
            <person name="Vlamakis H."/>
            <person name="Li Y."/>
            <person name="Tanoue T."/>
            <person name="Takei H."/>
            <person name="Nittono H."/>
            <person name="Narushima S."/>
            <person name="Irie J."/>
            <person name="Itoh H."/>
            <person name="Moriya K."/>
            <person name="Sugiura Y."/>
            <person name="Suematsu M."/>
            <person name="Moritoki N."/>
            <person name="Shibata S."/>
            <person name="Littman R.D."/>
            <person name="Fischbach A.M."/>
            <person name="Uwamino Y."/>
            <person name="Inoue T."/>
            <person name="Honda A."/>
            <person name="Hattori M."/>
            <person name="Murai T."/>
            <person name="Xavier J.R."/>
            <person name="Hirose N."/>
            <person name="Honda K."/>
        </authorList>
    </citation>
    <scope>NUCLEOTIDE SEQUENCE</scope>
    <source>
        <strain evidence="2">CE91-St12</strain>
    </source>
</reference>
<evidence type="ECO:0008006" key="4">
    <source>
        <dbReference type="Google" id="ProtNLM"/>
    </source>
</evidence>
<dbReference type="PROSITE" id="PS51257">
    <property type="entry name" value="PROKAR_LIPOPROTEIN"/>
    <property type="match status" value="1"/>
</dbReference>
<organism evidence="2 3">
    <name type="scientific">Bacteroides uniformis</name>
    <dbReference type="NCBI Taxonomy" id="820"/>
    <lineage>
        <taxon>Bacteria</taxon>
        <taxon>Pseudomonadati</taxon>
        <taxon>Bacteroidota</taxon>
        <taxon>Bacteroidia</taxon>
        <taxon>Bacteroidales</taxon>
        <taxon>Bacteroidaceae</taxon>
        <taxon>Bacteroides</taxon>
    </lineage>
</organism>
<dbReference type="EMBL" id="BQNL01000001">
    <property type="protein sequence ID" value="GKH13586.1"/>
    <property type="molecule type" value="Genomic_DNA"/>
</dbReference>
<comment type="caution">
    <text evidence="2">The sequence shown here is derived from an EMBL/GenBank/DDBJ whole genome shotgun (WGS) entry which is preliminary data.</text>
</comment>
<evidence type="ECO:0000256" key="1">
    <source>
        <dbReference type="SAM" id="SignalP"/>
    </source>
</evidence>
<evidence type="ECO:0000313" key="2">
    <source>
        <dbReference type="EMBL" id="GKH13586.1"/>
    </source>
</evidence>
<name>A0AA37JWU2_BACUN</name>
<gene>
    <name evidence="2" type="ORF">CE91St12_17960</name>
</gene>
<dbReference type="AlphaFoldDB" id="A0AA37JWU2"/>
<feature type="signal peptide" evidence="1">
    <location>
        <begin position="1"/>
        <end position="28"/>
    </location>
</feature>
<protein>
    <recommendedName>
        <fullName evidence="4">Fimbrillin family protein</fullName>
    </recommendedName>
</protein>
<accession>A0AA37JWU2</accession>
<keyword evidence="1" id="KW-0732">Signal</keyword>
<sequence>MTMKKIYDSRILSGLLMLLMAAFWTSCSEDTIGTKNNKSKLSSVTFHIGGIEGLRTRAANGIENIDFNKYGARLYLFKDTIENSTTDTNNPYPGFTLDREPIEITEGYVTIDNLKRTEYNYIYIIVAYEKDYAEEAKVMSWDAGNYTGNELEVNKSLYITCYIAALDENNAPYSLQGDDQFMIYGAGGEIASQLDQFVPVEVVLTRQMGAVVFSTGAENIESIPASCMITTDYYHLYLSQIIETQSGTQNHCSDFASQNSNPEISIEFSGGAFINDLKGYMVYLPCTTTKVYESYEASNIPDNEKINYKNADPGTTCTTSITVQGKTYATNQLFPIYPNRRTILTIGDGSKITVSFGDDKGNINQEGDWNGGL</sequence>
<proteinExistence type="predicted"/>
<dbReference type="Proteomes" id="UP001055048">
    <property type="component" value="Unassembled WGS sequence"/>
</dbReference>
<evidence type="ECO:0000313" key="3">
    <source>
        <dbReference type="Proteomes" id="UP001055048"/>
    </source>
</evidence>
<feature type="chain" id="PRO_5041364547" description="Fimbrillin family protein" evidence="1">
    <location>
        <begin position="29"/>
        <end position="373"/>
    </location>
</feature>